<keyword evidence="2" id="KW-1185">Reference proteome</keyword>
<dbReference type="AlphaFoldDB" id="A0A914R8E8"/>
<proteinExistence type="predicted"/>
<keyword evidence="1" id="KW-0472">Membrane</keyword>
<keyword evidence="1" id="KW-0812">Transmembrane</keyword>
<reference evidence="3" key="1">
    <citation type="submission" date="2022-11" db="UniProtKB">
        <authorList>
            <consortium name="WormBaseParasite"/>
        </authorList>
    </citation>
    <scope>IDENTIFICATION</scope>
</reference>
<protein>
    <submittedName>
        <fullName evidence="3">Uncharacterized protein</fullName>
    </submittedName>
</protein>
<organism evidence="2 3">
    <name type="scientific">Parascaris equorum</name>
    <name type="common">Equine roundworm</name>
    <dbReference type="NCBI Taxonomy" id="6256"/>
    <lineage>
        <taxon>Eukaryota</taxon>
        <taxon>Metazoa</taxon>
        <taxon>Ecdysozoa</taxon>
        <taxon>Nematoda</taxon>
        <taxon>Chromadorea</taxon>
        <taxon>Rhabditida</taxon>
        <taxon>Spirurina</taxon>
        <taxon>Ascaridomorpha</taxon>
        <taxon>Ascaridoidea</taxon>
        <taxon>Ascarididae</taxon>
        <taxon>Parascaris</taxon>
    </lineage>
</organism>
<evidence type="ECO:0000313" key="3">
    <source>
        <dbReference type="WBParaSite" id="PEQ_0000097001-mRNA-1"/>
    </source>
</evidence>
<dbReference type="Proteomes" id="UP000887564">
    <property type="component" value="Unplaced"/>
</dbReference>
<evidence type="ECO:0000256" key="1">
    <source>
        <dbReference type="SAM" id="Phobius"/>
    </source>
</evidence>
<keyword evidence="1" id="KW-1133">Transmembrane helix</keyword>
<dbReference type="WBParaSite" id="PEQ_0000097001-mRNA-1">
    <property type="protein sequence ID" value="PEQ_0000097001-mRNA-1"/>
    <property type="gene ID" value="PEQ_0000097001"/>
</dbReference>
<name>A0A914R8E8_PAREQ</name>
<sequence>MAFFSITLNQPRPCMKFIHHLEEESWTHQGALCISLPVASANTQGALVLCSFVCAFAVLLTRPIHRHTRLIKNRPSYF</sequence>
<accession>A0A914R8E8</accession>
<evidence type="ECO:0000313" key="2">
    <source>
        <dbReference type="Proteomes" id="UP000887564"/>
    </source>
</evidence>
<feature type="transmembrane region" description="Helical" evidence="1">
    <location>
        <begin position="45"/>
        <end position="64"/>
    </location>
</feature>